<dbReference type="EMBL" id="JAYRBN010000091">
    <property type="protein sequence ID" value="KAL2730181.1"/>
    <property type="molecule type" value="Genomic_DNA"/>
</dbReference>
<evidence type="ECO:0000313" key="1">
    <source>
        <dbReference type="EMBL" id="KAL2730181.1"/>
    </source>
</evidence>
<reference evidence="1 2" key="1">
    <citation type="journal article" date="2024" name="Ann. Entomol. Soc. Am.">
        <title>Genomic analyses of the southern and eastern yellowjacket wasps (Hymenoptera: Vespidae) reveal evolutionary signatures of social life.</title>
        <authorList>
            <person name="Catto M.A."/>
            <person name="Caine P.B."/>
            <person name="Orr S.E."/>
            <person name="Hunt B.G."/>
            <person name="Goodisman M.A.D."/>
        </authorList>
    </citation>
    <scope>NUCLEOTIDE SEQUENCE [LARGE SCALE GENOMIC DNA]</scope>
    <source>
        <strain evidence="1">232</strain>
        <tissue evidence="1">Head and thorax</tissue>
    </source>
</reference>
<accession>A0ABD2BBR4</accession>
<organism evidence="1 2">
    <name type="scientific">Vespula maculifrons</name>
    <name type="common">Eastern yellow jacket</name>
    <name type="synonym">Wasp</name>
    <dbReference type="NCBI Taxonomy" id="7453"/>
    <lineage>
        <taxon>Eukaryota</taxon>
        <taxon>Metazoa</taxon>
        <taxon>Ecdysozoa</taxon>
        <taxon>Arthropoda</taxon>
        <taxon>Hexapoda</taxon>
        <taxon>Insecta</taxon>
        <taxon>Pterygota</taxon>
        <taxon>Neoptera</taxon>
        <taxon>Endopterygota</taxon>
        <taxon>Hymenoptera</taxon>
        <taxon>Apocrita</taxon>
        <taxon>Aculeata</taxon>
        <taxon>Vespoidea</taxon>
        <taxon>Vespidae</taxon>
        <taxon>Vespinae</taxon>
        <taxon>Vespula</taxon>
    </lineage>
</organism>
<dbReference type="AlphaFoldDB" id="A0ABD2BBR4"/>
<comment type="caution">
    <text evidence="1">The sequence shown here is derived from an EMBL/GenBank/DDBJ whole genome shotgun (WGS) entry which is preliminary data.</text>
</comment>
<keyword evidence="2" id="KW-1185">Reference proteome</keyword>
<name>A0ABD2BBR4_VESMC</name>
<dbReference type="Proteomes" id="UP001607303">
    <property type="component" value="Unassembled WGS sequence"/>
</dbReference>
<proteinExistence type="predicted"/>
<evidence type="ECO:0000313" key="2">
    <source>
        <dbReference type="Proteomes" id="UP001607303"/>
    </source>
</evidence>
<sequence length="89" mass="9593">MHIGNAVSLPLAGLIHFPSEISVDGSAGFREEVHAATVHIRARSAITPALIGNRVTSSSGCRLHEHYTKASEQAYEGMSERGTNKHRTL</sequence>
<gene>
    <name evidence="1" type="ORF">V1477_015992</name>
</gene>
<protein>
    <submittedName>
        <fullName evidence="1">Uncharacterized protein</fullName>
    </submittedName>
</protein>